<organism evidence="1 2">
    <name type="scientific">Stappia albiluteola</name>
    <dbReference type="NCBI Taxonomy" id="2758565"/>
    <lineage>
        <taxon>Bacteria</taxon>
        <taxon>Pseudomonadati</taxon>
        <taxon>Pseudomonadota</taxon>
        <taxon>Alphaproteobacteria</taxon>
        <taxon>Hyphomicrobiales</taxon>
        <taxon>Stappiaceae</taxon>
        <taxon>Stappia</taxon>
    </lineage>
</organism>
<protein>
    <submittedName>
        <fullName evidence="1">Uncharacterized protein</fullName>
    </submittedName>
</protein>
<accession>A0A839AAP6</accession>
<reference evidence="1 2" key="1">
    <citation type="submission" date="2020-07" db="EMBL/GenBank/DDBJ databases">
        <title>Stappia sp., F7233, whole genome shotgun sequencing project.</title>
        <authorList>
            <person name="Jiang S."/>
            <person name="Liu Z.W."/>
            <person name="Du Z.J."/>
        </authorList>
    </citation>
    <scope>NUCLEOTIDE SEQUENCE [LARGE SCALE GENOMIC DNA]</scope>
    <source>
        <strain evidence="1 2">F7233</strain>
    </source>
</reference>
<sequence length="181" mass="19914">MLEMWKARRARKAAVATILPLVERSRFRSGQFSDSHWLDAYMVGFLVMLITLVAQRRVHSLGSDTLGNVQADAWQEITGLPGNIVGEEACLLSATGHRDFERGCENASKLMNAIISGAERHPSSEESGNLGGAIYDDDASAALPPGLGDTEHDRNLQSMWREFFEGPMTLSPIQAADRDRQ</sequence>
<name>A0A839AAP6_9HYPH</name>
<dbReference type="EMBL" id="JACFXV010000031">
    <property type="protein sequence ID" value="MBA5775977.1"/>
    <property type="molecule type" value="Genomic_DNA"/>
</dbReference>
<dbReference type="Proteomes" id="UP000541109">
    <property type="component" value="Unassembled WGS sequence"/>
</dbReference>
<evidence type="ECO:0000313" key="2">
    <source>
        <dbReference type="Proteomes" id="UP000541109"/>
    </source>
</evidence>
<comment type="caution">
    <text evidence="1">The sequence shown here is derived from an EMBL/GenBank/DDBJ whole genome shotgun (WGS) entry which is preliminary data.</text>
</comment>
<evidence type="ECO:0000313" key="1">
    <source>
        <dbReference type="EMBL" id="MBA5775977.1"/>
    </source>
</evidence>
<proteinExistence type="predicted"/>
<gene>
    <name evidence="1" type="ORF">H2509_02415</name>
</gene>
<dbReference type="RefSeq" id="WP_182161909.1">
    <property type="nucleotide sequence ID" value="NZ_JACFXV010000031.1"/>
</dbReference>
<keyword evidence="2" id="KW-1185">Reference proteome</keyword>
<dbReference type="AlphaFoldDB" id="A0A839AAP6"/>